<dbReference type="GO" id="GO:0016887">
    <property type="term" value="F:ATP hydrolysis activity"/>
    <property type="evidence" value="ECO:0007669"/>
    <property type="project" value="InterPro"/>
</dbReference>
<feature type="non-terminal residue" evidence="3">
    <location>
        <position position="1"/>
    </location>
</feature>
<dbReference type="PRINTS" id="PR00120">
    <property type="entry name" value="HATPASE"/>
</dbReference>
<dbReference type="GO" id="GO:0005507">
    <property type="term" value="F:copper ion binding"/>
    <property type="evidence" value="ECO:0007669"/>
    <property type="project" value="TreeGrafter"/>
</dbReference>
<name>X0UEW0_9ZZZZ</name>
<dbReference type="InterPro" id="IPR036412">
    <property type="entry name" value="HAD-like_sf"/>
</dbReference>
<evidence type="ECO:0000256" key="1">
    <source>
        <dbReference type="ARBA" id="ARBA00022967"/>
    </source>
</evidence>
<dbReference type="AlphaFoldDB" id="X0UEW0"/>
<dbReference type="PANTHER" id="PTHR43520:SF8">
    <property type="entry name" value="P-TYPE CU(+) TRANSPORTER"/>
    <property type="match status" value="1"/>
</dbReference>
<dbReference type="SUPFAM" id="SSF56784">
    <property type="entry name" value="HAD-like"/>
    <property type="match status" value="1"/>
</dbReference>
<keyword evidence="2" id="KW-1133">Transmembrane helix</keyword>
<feature type="transmembrane region" description="Helical" evidence="2">
    <location>
        <begin position="106"/>
        <end position="123"/>
    </location>
</feature>
<comment type="caution">
    <text evidence="3">The sequence shown here is derived from an EMBL/GenBank/DDBJ whole genome shotgun (WGS) entry which is preliminary data.</text>
</comment>
<dbReference type="GO" id="GO:0043682">
    <property type="term" value="F:P-type divalent copper transporter activity"/>
    <property type="evidence" value="ECO:0007669"/>
    <property type="project" value="TreeGrafter"/>
</dbReference>
<evidence type="ECO:0000313" key="3">
    <source>
        <dbReference type="EMBL" id="GAF87005.1"/>
    </source>
</evidence>
<dbReference type="GO" id="GO:0016020">
    <property type="term" value="C:membrane"/>
    <property type="evidence" value="ECO:0007669"/>
    <property type="project" value="InterPro"/>
</dbReference>
<dbReference type="InterPro" id="IPR001757">
    <property type="entry name" value="P_typ_ATPase"/>
</dbReference>
<evidence type="ECO:0008006" key="4">
    <source>
        <dbReference type="Google" id="ProtNLM"/>
    </source>
</evidence>
<proteinExistence type="predicted"/>
<dbReference type="GO" id="GO:0055070">
    <property type="term" value="P:copper ion homeostasis"/>
    <property type="evidence" value="ECO:0007669"/>
    <property type="project" value="TreeGrafter"/>
</dbReference>
<dbReference type="EMBL" id="BARS01015082">
    <property type="protein sequence ID" value="GAF87005.1"/>
    <property type="molecule type" value="Genomic_DNA"/>
</dbReference>
<dbReference type="Pfam" id="PF00702">
    <property type="entry name" value="Hydrolase"/>
    <property type="match status" value="1"/>
</dbReference>
<dbReference type="PANTHER" id="PTHR43520">
    <property type="entry name" value="ATP7, ISOFORM B"/>
    <property type="match status" value="1"/>
</dbReference>
<reference evidence="3" key="1">
    <citation type="journal article" date="2014" name="Front. Microbiol.">
        <title>High frequency of phylogenetically diverse reductive dehalogenase-homologous genes in deep subseafloor sedimentary metagenomes.</title>
        <authorList>
            <person name="Kawai M."/>
            <person name="Futagami T."/>
            <person name="Toyoda A."/>
            <person name="Takaki Y."/>
            <person name="Nishi S."/>
            <person name="Hori S."/>
            <person name="Arai W."/>
            <person name="Tsubouchi T."/>
            <person name="Morono Y."/>
            <person name="Uchiyama I."/>
            <person name="Ito T."/>
            <person name="Fujiyama A."/>
            <person name="Inagaki F."/>
            <person name="Takami H."/>
        </authorList>
    </citation>
    <scope>NUCLEOTIDE SEQUENCE</scope>
    <source>
        <strain evidence="3">Expedition CK06-06</strain>
    </source>
</reference>
<organism evidence="3">
    <name type="scientific">marine sediment metagenome</name>
    <dbReference type="NCBI Taxonomy" id="412755"/>
    <lineage>
        <taxon>unclassified sequences</taxon>
        <taxon>metagenomes</taxon>
        <taxon>ecological metagenomes</taxon>
    </lineage>
</organism>
<keyword evidence="2" id="KW-0472">Membrane</keyword>
<dbReference type="PRINTS" id="PR00119">
    <property type="entry name" value="CATATPASE"/>
</dbReference>
<dbReference type="Gene3D" id="3.40.50.1000">
    <property type="entry name" value="HAD superfamily/HAD-like"/>
    <property type="match status" value="1"/>
</dbReference>
<dbReference type="NCBIfam" id="TIGR01494">
    <property type="entry name" value="ATPase_P-type"/>
    <property type="match status" value="1"/>
</dbReference>
<keyword evidence="2" id="KW-0812">Transmembrane</keyword>
<dbReference type="InterPro" id="IPR023214">
    <property type="entry name" value="HAD_sf"/>
</dbReference>
<sequence length="156" mass="16275">LSGDNLRTAQAIADEVGIDRVLAEVLPEDKAQEVKKLQEEGHVVAMVGDGINDAPALAQADIGMAIGTGTDVAIEVGDIVLMRGDLSGVPQAIELSRKTMGTIRGNLFWAFAYNTAGIPIAALGILLPWMAAAAMAFSSIFVVSNSLRLRGAKLST</sequence>
<evidence type="ECO:0000256" key="2">
    <source>
        <dbReference type="SAM" id="Phobius"/>
    </source>
</evidence>
<accession>X0UEW0</accession>
<gene>
    <name evidence="3" type="ORF">S01H1_25032</name>
</gene>
<protein>
    <recommendedName>
        <fullName evidence="4">HMA domain-containing protein</fullName>
    </recommendedName>
</protein>
<keyword evidence="1" id="KW-1278">Translocase</keyword>
<dbReference type="GO" id="GO:0005524">
    <property type="term" value="F:ATP binding"/>
    <property type="evidence" value="ECO:0007669"/>
    <property type="project" value="InterPro"/>
</dbReference>